<name>A0ABU5DX23_9PROT</name>
<dbReference type="PROSITE" id="PS50972">
    <property type="entry name" value="PTERIN_BINDING"/>
    <property type="match status" value="1"/>
</dbReference>
<feature type="region of interest" description="Disordered" evidence="7">
    <location>
        <begin position="281"/>
        <end position="315"/>
    </location>
</feature>
<evidence type="ECO:0000256" key="7">
    <source>
        <dbReference type="SAM" id="MobiDB-lite"/>
    </source>
</evidence>
<dbReference type="PANTHER" id="PTHR45833:SF1">
    <property type="entry name" value="METHIONINE SYNTHASE"/>
    <property type="match status" value="1"/>
</dbReference>
<keyword evidence="6" id="KW-0170">Cobalt</keyword>
<evidence type="ECO:0000256" key="2">
    <source>
        <dbReference type="ARBA" id="ARBA00022603"/>
    </source>
</evidence>
<gene>
    <name evidence="9" type="ORF">SMD31_07905</name>
</gene>
<dbReference type="RefSeq" id="WP_320500266.1">
    <property type="nucleotide sequence ID" value="NZ_JAXCLX010000001.1"/>
</dbReference>
<comment type="caution">
    <text evidence="9">The sequence shown here is derived from an EMBL/GenBank/DDBJ whole genome shotgun (WGS) entry which is preliminary data.</text>
</comment>
<proteinExistence type="inferred from homology"/>
<dbReference type="InterPro" id="IPR050554">
    <property type="entry name" value="Met_Synthase/Corrinoid"/>
</dbReference>
<feature type="domain" description="Pterin-binding" evidence="8">
    <location>
        <begin position="21"/>
        <end position="271"/>
    </location>
</feature>
<dbReference type="InterPro" id="IPR000489">
    <property type="entry name" value="Pterin-binding_dom"/>
</dbReference>
<dbReference type="NCBIfam" id="NF005719">
    <property type="entry name" value="PRK07535.1"/>
    <property type="match status" value="1"/>
</dbReference>
<dbReference type="Pfam" id="PF00809">
    <property type="entry name" value="Pterin_bind"/>
    <property type="match status" value="1"/>
</dbReference>
<keyword evidence="10" id="KW-1185">Reference proteome</keyword>
<evidence type="ECO:0000256" key="1">
    <source>
        <dbReference type="ARBA" id="ARBA00010398"/>
    </source>
</evidence>
<evidence type="ECO:0000256" key="6">
    <source>
        <dbReference type="ARBA" id="ARBA00023285"/>
    </source>
</evidence>
<reference evidence="9 10" key="1">
    <citation type="journal article" date="2013" name="Antonie Van Leeuwenhoek">
        <title>Dongia rigui sp. nov., isolated from freshwater of a large wetland in Korea.</title>
        <authorList>
            <person name="Baik K.S."/>
            <person name="Hwang Y.M."/>
            <person name="Choi J.S."/>
            <person name="Kwon J."/>
            <person name="Seong C.N."/>
        </authorList>
    </citation>
    <scope>NUCLEOTIDE SEQUENCE [LARGE SCALE GENOMIC DNA]</scope>
    <source>
        <strain evidence="9 10">04SU4-P</strain>
    </source>
</reference>
<keyword evidence="3" id="KW-0846">Cobalamin</keyword>
<dbReference type="SUPFAM" id="SSF51717">
    <property type="entry name" value="Dihydropteroate synthetase-like"/>
    <property type="match status" value="1"/>
</dbReference>
<keyword evidence="2 9" id="KW-0489">Methyltransferase</keyword>
<dbReference type="EMBL" id="JAXCLX010000001">
    <property type="protein sequence ID" value="MDY0871842.1"/>
    <property type="molecule type" value="Genomic_DNA"/>
</dbReference>
<evidence type="ECO:0000313" key="10">
    <source>
        <dbReference type="Proteomes" id="UP001271769"/>
    </source>
</evidence>
<dbReference type="PANTHER" id="PTHR45833">
    <property type="entry name" value="METHIONINE SYNTHASE"/>
    <property type="match status" value="1"/>
</dbReference>
<evidence type="ECO:0000313" key="9">
    <source>
        <dbReference type="EMBL" id="MDY0871842.1"/>
    </source>
</evidence>
<dbReference type="GO" id="GO:0032259">
    <property type="term" value="P:methylation"/>
    <property type="evidence" value="ECO:0007669"/>
    <property type="project" value="UniProtKB-KW"/>
</dbReference>
<dbReference type="Proteomes" id="UP001271769">
    <property type="component" value="Unassembled WGS sequence"/>
</dbReference>
<feature type="compositionally biased region" description="Basic and acidic residues" evidence="7">
    <location>
        <begin position="281"/>
        <end position="291"/>
    </location>
</feature>
<keyword evidence="5" id="KW-0479">Metal-binding</keyword>
<keyword evidence="4" id="KW-0808">Transferase</keyword>
<protein>
    <submittedName>
        <fullName evidence="9">Methyltetrahydrofolate cobalamin methyltransferase</fullName>
    </submittedName>
</protein>
<comment type="similarity">
    <text evidence="1">Belongs to the vitamin-B12 dependent methionine synthase family.</text>
</comment>
<evidence type="ECO:0000256" key="4">
    <source>
        <dbReference type="ARBA" id="ARBA00022679"/>
    </source>
</evidence>
<sequence length="315" mass="33147">MTDTVVSSATKEIVIGFDRPFCVIGERINPTGRKLLAAEMAAGDYSRVKSDALAQVEAGAHMLDVNAGIPMADEPRILAEAIQLVQSLTDTPLSIDSSIVAALEAGLSVYKGKALVNSVTGEEERLEVVLPLVKKYGAAVVAISNDETGISEDPDVRFEVAKKIVQRAADYGIPYKDIVVDPLVMPIGALGNAGKAAFSLIRRLREELKVNTTCGASNISFGLPNRHGLNQSFLAMAIGAGMTSAIMNPLHPEEMTGIWGADVLMGTDAHCAHWIKRFREPAPEGDAGGRGRRERSGRRGGGGATGGSTPEAVGA</sequence>
<dbReference type="Gene3D" id="3.20.20.20">
    <property type="entry name" value="Dihydropteroate synthase-like"/>
    <property type="match status" value="1"/>
</dbReference>
<organism evidence="9 10">
    <name type="scientific">Dongia rigui</name>
    <dbReference type="NCBI Taxonomy" id="940149"/>
    <lineage>
        <taxon>Bacteria</taxon>
        <taxon>Pseudomonadati</taxon>
        <taxon>Pseudomonadota</taxon>
        <taxon>Alphaproteobacteria</taxon>
        <taxon>Rhodospirillales</taxon>
        <taxon>Dongiaceae</taxon>
        <taxon>Dongia</taxon>
    </lineage>
</organism>
<evidence type="ECO:0000259" key="8">
    <source>
        <dbReference type="PROSITE" id="PS50972"/>
    </source>
</evidence>
<dbReference type="GO" id="GO:0008168">
    <property type="term" value="F:methyltransferase activity"/>
    <property type="evidence" value="ECO:0007669"/>
    <property type="project" value="UniProtKB-KW"/>
</dbReference>
<dbReference type="InterPro" id="IPR011005">
    <property type="entry name" value="Dihydropteroate_synth-like_sf"/>
</dbReference>
<evidence type="ECO:0000256" key="3">
    <source>
        <dbReference type="ARBA" id="ARBA00022628"/>
    </source>
</evidence>
<accession>A0ABU5DX23</accession>
<evidence type="ECO:0000256" key="5">
    <source>
        <dbReference type="ARBA" id="ARBA00022723"/>
    </source>
</evidence>